<dbReference type="Proteomes" id="UP001320706">
    <property type="component" value="Unassembled WGS sequence"/>
</dbReference>
<reference evidence="1" key="1">
    <citation type="submission" date="2024-02" db="EMBL/GenBank/DDBJ databases">
        <title>Metagenome Assembled Genome of Zalaria obscura JY119.</title>
        <authorList>
            <person name="Vighnesh L."/>
            <person name="Jagadeeshwari U."/>
            <person name="Venkata Ramana C."/>
            <person name="Sasikala C."/>
        </authorList>
    </citation>
    <scope>NUCLEOTIDE SEQUENCE</scope>
    <source>
        <strain evidence="1">JY119</strain>
    </source>
</reference>
<name>A0ACC3S860_9PEZI</name>
<evidence type="ECO:0000313" key="1">
    <source>
        <dbReference type="EMBL" id="KAK8201953.1"/>
    </source>
</evidence>
<dbReference type="EMBL" id="JAMKPW020000033">
    <property type="protein sequence ID" value="KAK8201953.1"/>
    <property type="molecule type" value="Genomic_DNA"/>
</dbReference>
<gene>
    <name evidence="1" type="ORF">M8818_005478</name>
</gene>
<keyword evidence="2" id="KW-1185">Reference proteome</keyword>
<evidence type="ECO:0000313" key="2">
    <source>
        <dbReference type="Proteomes" id="UP001320706"/>
    </source>
</evidence>
<accession>A0ACC3S860</accession>
<sequence length="290" mass="32347">MATVYHRGRGIDIDWEYPGGNGEDYKQTPNSARLWEISAYPALLSAIRSAIGPSKIMSAAVPGLRRDMLAFSKRTVPAISKTLDFVNIMTYDLMNRRDNVTKHHTGIQLSLDAVDAYLDSGLPPHKAQLGFAFYVKWFRTDPQAPCAQHPVGCNTVLMEDLSTGADLGQCGAFAWNDKVPAELAASFRKAVAGGSYDEEGGGYYYWDPMENIWWTFDTPETIALKFPEVVRKRALGGVFAWGLGEDGPGWERLRALTQEVREAEFDDRVDVEEEYPFLATTPGPWFHGEL</sequence>
<proteinExistence type="predicted"/>
<protein>
    <submittedName>
        <fullName evidence="1">Uncharacterized protein</fullName>
    </submittedName>
</protein>
<comment type="caution">
    <text evidence="1">The sequence shown here is derived from an EMBL/GenBank/DDBJ whole genome shotgun (WGS) entry which is preliminary data.</text>
</comment>
<organism evidence="1 2">
    <name type="scientific">Zalaria obscura</name>
    <dbReference type="NCBI Taxonomy" id="2024903"/>
    <lineage>
        <taxon>Eukaryota</taxon>
        <taxon>Fungi</taxon>
        <taxon>Dikarya</taxon>
        <taxon>Ascomycota</taxon>
        <taxon>Pezizomycotina</taxon>
        <taxon>Dothideomycetes</taxon>
        <taxon>Dothideomycetidae</taxon>
        <taxon>Dothideales</taxon>
        <taxon>Zalariaceae</taxon>
        <taxon>Zalaria</taxon>
    </lineage>
</organism>